<accession>A0ACC1QXM0</accession>
<evidence type="ECO:0000313" key="1">
    <source>
        <dbReference type="EMBL" id="KAJ3493753.1"/>
    </source>
</evidence>
<dbReference type="EMBL" id="JANAKD010000454">
    <property type="protein sequence ID" value="KAJ3493753.1"/>
    <property type="molecule type" value="Genomic_DNA"/>
</dbReference>
<name>A0ACC1QXM0_9HYPO</name>
<evidence type="ECO:0000313" key="2">
    <source>
        <dbReference type="Proteomes" id="UP001148737"/>
    </source>
</evidence>
<proteinExistence type="predicted"/>
<sequence length="521" mass="57773">MHLFTSAIALVVGAATIQSTFALAGDYHHWQKAPRLAAREHDVTAERHAQRTIASASDTDSTSADLPSYKHGQHTLMSQDGKLCPSYGEKQWTGTVDVTDTRRLFFWAFESRNDPTNDPVIIWLAGGPGGSSAFGIFNQMGACVLLNDSKTTKPNPWSWNNNATVIFLDQPAGVGFSTIAKDGTLPTKDEDGAPDFQEFLRIFFQDVFPDKAHLPLHIAAASYGGHYGPVYIKHILESRRTGSPTAFWGNITSMILVDGVLDFGGPMMGHYELMCKDERTRGIFTVDTCEKLLAAQPQAERLWRQCEHSLNADDCFAMVTYAGKNITSYYEALEEKRSAYNVNQKCPSYPKCPDPAHGNYIAYLNRAESKTSLGFPESYVFVDLNQDINDGYHNSGSAWIPTTPQVGAILDAYQTPKVVNDGRAIGDIRVLVLNGNFDMVANTHGNILQYERVIWSRMGEYRSAKWRDLMDEGVAGTGSWKGTEDGRLVFVALDGAGHSLPGDMPEPSFKIIQRWLYNGWR</sequence>
<protein>
    <submittedName>
        <fullName evidence="1">Uncharacterized protein</fullName>
    </submittedName>
</protein>
<organism evidence="1 2">
    <name type="scientific">Lecanicillium saksenae</name>
    <dbReference type="NCBI Taxonomy" id="468837"/>
    <lineage>
        <taxon>Eukaryota</taxon>
        <taxon>Fungi</taxon>
        <taxon>Dikarya</taxon>
        <taxon>Ascomycota</taxon>
        <taxon>Pezizomycotina</taxon>
        <taxon>Sordariomycetes</taxon>
        <taxon>Hypocreomycetidae</taxon>
        <taxon>Hypocreales</taxon>
        <taxon>Cordycipitaceae</taxon>
        <taxon>Lecanicillium</taxon>
    </lineage>
</organism>
<dbReference type="Proteomes" id="UP001148737">
    <property type="component" value="Unassembled WGS sequence"/>
</dbReference>
<keyword evidence="2" id="KW-1185">Reference proteome</keyword>
<comment type="caution">
    <text evidence="1">The sequence shown here is derived from an EMBL/GenBank/DDBJ whole genome shotgun (WGS) entry which is preliminary data.</text>
</comment>
<reference evidence="1" key="1">
    <citation type="submission" date="2022-07" db="EMBL/GenBank/DDBJ databases">
        <title>Genome Sequence of Lecanicillium saksenae.</title>
        <authorList>
            <person name="Buettner E."/>
        </authorList>
    </citation>
    <scope>NUCLEOTIDE SEQUENCE</scope>
    <source>
        <strain evidence="1">VT-O1</strain>
    </source>
</reference>
<gene>
    <name evidence="1" type="ORF">NLG97_g4531</name>
</gene>